<evidence type="ECO:0000313" key="9">
    <source>
        <dbReference type="Proteomes" id="UP000822993"/>
    </source>
</evidence>
<evidence type="ECO:0000313" key="8">
    <source>
        <dbReference type="EMBL" id="MBE7700112.1"/>
    </source>
</evidence>
<dbReference type="GO" id="GO:0005886">
    <property type="term" value="C:plasma membrane"/>
    <property type="evidence" value="ECO:0007669"/>
    <property type="project" value="UniProtKB-SubCell"/>
</dbReference>
<evidence type="ECO:0000256" key="2">
    <source>
        <dbReference type="ARBA" id="ARBA00022475"/>
    </source>
</evidence>
<comment type="caution">
    <text evidence="8">The sequence shown here is derived from an EMBL/GenBank/DDBJ whole genome shotgun (WGS) entry which is preliminary data.</text>
</comment>
<feature type="compositionally biased region" description="Basic and acidic residues" evidence="6">
    <location>
        <begin position="188"/>
        <end position="197"/>
    </location>
</feature>
<dbReference type="InterPro" id="IPR010432">
    <property type="entry name" value="RDD"/>
</dbReference>
<keyword evidence="3" id="KW-0812">Transmembrane</keyword>
<name>A0A9D5UFU6_9CELL</name>
<sequence>MGDPAMTPTTLQHDLSDHLPVPPVVPPLGPYASWGRRVVATFLDGALLTGVTFLAVGPITPPAVLPFYTPVGNIPLASADGTTWQDSPWIVGTVVALVLLQAYAGATPGKRAVGIIVVDRRTGRPVGLLTTVLRWLAHFLDAILCIGYLRPLWDKEHRTFADGLLSTVVRSTRPLPRSLRTSAPWSPDGREASEARSSRKVPSAHGTPPTAAWWDRSPGRARAVTATATVLCLGGVALSFTNSFQMLPLTTSSTCTVTRSAPSSEGLTGFGATLSVWGQGQDTRLGITRAAPPNPGSSSIEVDLAGASHGYVSIDASVLRADGTTAWSATEALGALSMADPLPSQAAVLSLSDGVPADLGPGWTWEVRLLVDDVIVETCTGEGPVLG</sequence>
<keyword evidence="4" id="KW-1133">Transmembrane helix</keyword>
<evidence type="ECO:0000256" key="1">
    <source>
        <dbReference type="ARBA" id="ARBA00004651"/>
    </source>
</evidence>
<dbReference type="PANTHER" id="PTHR36115:SF6">
    <property type="entry name" value="PROLINE-RICH ANTIGEN HOMOLOG"/>
    <property type="match status" value="1"/>
</dbReference>
<evidence type="ECO:0000259" key="7">
    <source>
        <dbReference type="Pfam" id="PF06271"/>
    </source>
</evidence>
<gene>
    <name evidence="8" type="ORF">H9623_07305</name>
</gene>
<dbReference type="RefSeq" id="WP_193719406.1">
    <property type="nucleotide sequence ID" value="NZ_JACSPN010000007.1"/>
</dbReference>
<dbReference type="AlphaFoldDB" id="A0A9D5UFU6"/>
<dbReference type="Pfam" id="PF06271">
    <property type="entry name" value="RDD"/>
    <property type="match status" value="1"/>
</dbReference>
<organism evidence="8 9">
    <name type="scientific">Oerskovia douganii</name>
    <dbReference type="NCBI Taxonomy" id="2762210"/>
    <lineage>
        <taxon>Bacteria</taxon>
        <taxon>Bacillati</taxon>
        <taxon>Actinomycetota</taxon>
        <taxon>Actinomycetes</taxon>
        <taxon>Micrococcales</taxon>
        <taxon>Cellulomonadaceae</taxon>
        <taxon>Oerskovia</taxon>
    </lineage>
</organism>
<evidence type="ECO:0000256" key="6">
    <source>
        <dbReference type="SAM" id="MobiDB-lite"/>
    </source>
</evidence>
<accession>A0A9D5UFU6</accession>
<feature type="domain" description="RDD" evidence="7">
    <location>
        <begin position="31"/>
        <end position="162"/>
    </location>
</feature>
<comment type="subcellular location">
    <subcellularLocation>
        <location evidence="1">Cell membrane</location>
        <topology evidence="1">Multi-pass membrane protein</topology>
    </subcellularLocation>
</comment>
<keyword evidence="2" id="KW-1003">Cell membrane</keyword>
<evidence type="ECO:0000256" key="3">
    <source>
        <dbReference type="ARBA" id="ARBA00022692"/>
    </source>
</evidence>
<dbReference type="EMBL" id="JACSPN010000007">
    <property type="protein sequence ID" value="MBE7700112.1"/>
    <property type="molecule type" value="Genomic_DNA"/>
</dbReference>
<evidence type="ECO:0000256" key="4">
    <source>
        <dbReference type="ARBA" id="ARBA00022989"/>
    </source>
</evidence>
<keyword evidence="9" id="KW-1185">Reference proteome</keyword>
<dbReference type="InterPro" id="IPR051791">
    <property type="entry name" value="Pra-immunoreactive"/>
</dbReference>
<dbReference type="PANTHER" id="PTHR36115">
    <property type="entry name" value="PROLINE-RICH ANTIGEN HOMOLOG-RELATED"/>
    <property type="match status" value="1"/>
</dbReference>
<feature type="region of interest" description="Disordered" evidence="6">
    <location>
        <begin position="177"/>
        <end position="215"/>
    </location>
</feature>
<proteinExistence type="predicted"/>
<protein>
    <submittedName>
        <fullName evidence="8">RDD family protein</fullName>
    </submittedName>
</protein>
<dbReference type="Proteomes" id="UP000822993">
    <property type="component" value="Unassembled WGS sequence"/>
</dbReference>
<keyword evidence="5" id="KW-0472">Membrane</keyword>
<evidence type="ECO:0000256" key="5">
    <source>
        <dbReference type="ARBA" id="ARBA00023136"/>
    </source>
</evidence>
<reference evidence="8 9" key="1">
    <citation type="submission" date="2020-08" db="EMBL/GenBank/DDBJ databases">
        <title>A Genomic Blueprint of the Chicken Gut Microbiome.</title>
        <authorList>
            <person name="Gilroy R."/>
            <person name="Ravi A."/>
            <person name="Getino M."/>
            <person name="Pursley I."/>
            <person name="Horton D.L."/>
            <person name="Alikhan N.-F."/>
            <person name="Baker D."/>
            <person name="Gharbi K."/>
            <person name="Hall N."/>
            <person name="Watson M."/>
            <person name="Adriaenssens E.M."/>
            <person name="Foster-Nyarko E."/>
            <person name="Jarju S."/>
            <person name="Secka A."/>
            <person name="Antonio M."/>
            <person name="Oren A."/>
            <person name="Chaudhuri R."/>
            <person name="La Ragione R.M."/>
            <person name="Hildebrand F."/>
            <person name="Pallen M.J."/>
        </authorList>
    </citation>
    <scope>NUCLEOTIDE SEQUENCE [LARGE SCALE GENOMIC DNA]</scope>
    <source>
        <strain evidence="8 9">Sa1BUA8</strain>
    </source>
</reference>